<evidence type="ECO:0000256" key="9">
    <source>
        <dbReference type="SAM" id="Phobius"/>
    </source>
</evidence>
<comment type="caution">
    <text evidence="11">The sequence shown here is derived from an EMBL/GenBank/DDBJ whole genome shotgun (WGS) entry which is preliminary data.</text>
</comment>
<evidence type="ECO:0000256" key="2">
    <source>
        <dbReference type="ARBA" id="ARBA00022475"/>
    </source>
</evidence>
<comment type="similarity">
    <text evidence="8">Belongs to the glycosyltransferase 2 family. GtrB subfamily.</text>
</comment>
<feature type="domain" description="Glycosyltransferase 2-like" evidence="10">
    <location>
        <begin position="6"/>
        <end position="165"/>
    </location>
</feature>
<evidence type="ECO:0000256" key="8">
    <source>
        <dbReference type="ARBA" id="ARBA00038152"/>
    </source>
</evidence>
<dbReference type="GO" id="GO:0005886">
    <property type="term" value="C:plasma membrane"/>
    <property type="evidence" value="ECO:0007669"/>
    <property type="project" value="UniProtKB-SubCell"/>
</dbReference>
<keyword evidence="12" id="KW-1185">Reference proteome</keyword>
<evidence type="ECO:0000256" key="6">
    <source>
        <dbReference type="ARBA" id="ARBA00022989"/>
    </source>
</evidence>
<organism evidence="11 12">
    <name type="scientific">Niastella vici</name>
    <dbReference type="NCBI Taxonomy" id="1703345"/>
    <lineage>
        <taxon>Bacteria</taxon>
        <taxon>Pseudomonadati</taxon>
        <taxon>Bacteroidota</taxon>
        <taxon>Chitinophagia</taxon>
        <taxon>Chitinophagales</taxon>
        <taxon>Chitinophagaceae</taxon>
        <taxon>Niastella</taxon>
    </lineage>
</organism>
<evidence type="ECO:0000313" key="12">
    <source>
        <dbReference type="Proteomes" id="UP000192796"/>
    </source>
</evidence>
<evidence type="ECO:0000313" key="11">
    <source>
        <dbReference type="EMBL" id="OQP67135.1"/>
    </source>
</evidence>
<dbReference type="InterPro" id="IPR001173">
    <property type="entry name" value="Glyco_trans_2-like"/>
</dbReference>
<dbReference type="EMBL" id="LVYD01000001">
    <property type="protein sequence ID" value="OQP67135.1"/>
    <property type="molecule type" value="Genomic_DNA"/>
</dbReference>
<dbReference type="Proteomes" id="UP000192796">
    <property type="component" value="Unassembled WGS sequence"/>
</dbReference>
<dbReference type="PANTHER" id="PTHR48090">
    <property type="entry name" value="UNDECAPRENYL-PHOSPHATE 4-DEOXY-4-FORMAMIDO-L-ARABINOSE TRANSFERASE-RELATED"/>
    <property type="match status" value="1"/>
</dbReference>
<dbReference type="RefSeq" id="WP_081144829.1">
    <property type="nucleotide sequence ID" value="NZ_LVYD01000001.1"/>
</dbReference>
<keyword evidence="5 9" id="KW-0812">Transmembrane</keyword>
<keyword evidence="6 9" id="KW-1133">Transmembrane helix</keyword>
<evidence type="ECO:0000256" key="5">
    <source>
        <dbReference type="ARBA" id="ARBA00022692"/>
    </source>
</evidence>
<keyword evidence="4 11" id="KW-0808">Transferase</keyword>
<dbReference type="CDD" id="cd04187">
    <property type="entry name" value="DPM1_like_bac"/>
    <property type="match status" value="1"/>
</dbReference>
<dbReference type="AlphaFoldDB" id="A0A1V9G918"/>
<dbReference type="SUPFAM" id="SSF53448">
    <property type="entry name" value="Nucleotide-diphospho-sugar transferases"/>
    <property type="match status" value="1"/>
</dbReference>
<reference evidence="11 12" key="1">
    <citation type="submission" date="2016-03" db="EMBL/GenBank/DDBJ databases">
        <title>Niastella vici sp. nov., isolated from farmland soil.</title>
        <authorList>
            <person name="Chen L."/>
            <person name="Wang D."/>
            <person name="Yang S."/>
            <person name="Wang G."/>
        </authorList>
    </citation>
    <scope>NUCLEOTIDE SEQUENCE [LARGE SCALE GENOMIC DNA]</scope>
    <source>
        <strain evidence="11 12">DJ57</strain>
    </source>
</reference>
<dbReference type="Pfam" id="PF00535">
    <property type="entry name" value="Glycos_transf_2"/>
    <property type="match status" value="1"/>
</dbReference>
<evidence type="ECO:0000256" key="7">
    <source>
        <dbReference type="ARBA" id="ARBA00023136"/>
    </source>
</evidence>
<dbReference type="InterPro" id="IPR029044">
    <property type="entry name" value="Nucleotide-diphossugar_trans"/>
</dbReference>
<feature type="transmembrane region" description="Helical" evidence="9">
    <location>
        <begin position="228"/>
        <end position="250"/>
    </location>
</feature>
<name>A0A1V9G918_9BACT</name>
<sequence length="318" mass="36410">MSKLVSIIVPVHNERENVSVMAKTIKRIFSGLPYRYNLLFVDDGSSDLTLHEIKKLAVQDDNIKYVSFSRNFGHQAAIKAGLDKADGDCVITMDGDLQHPPHLIPQLLEKWEEGYDVVYTVRKEDKNLPFLKRVTSNLFYKVLNWLSDIKLEKGTADFRLMSRNVADVLRGLEEFEPFFRGLVKWAGFKQLPVEYEPDQRKSGASKYTSKKMIRFALQGITSFSIRPLYAATYIGFTFAALSTLYIPYALYSYYFGYTISGWTSILVTIVFFGGLQLMILGIIGIYLGKLFMQNKHRPVYIVKESNIHEPAAIHIDEF</sequence>
<gene>
    <name evidence="11" type="ORF">A3860_01885</name>
</gene>
<keyword evidence="2" id="KW-1003">Cell membrane</keyword>
<dbReference type="PANTHER" id="PTHR48090:SF1">
    <property type="entry name" value="PROPHAGE BACTOPRENOL GLUCOSYL TRANSFERASE HOMOLOG"/>
    <property type="match status" value="1"/>
</dbReference>
<accession>A0A1V9G918</accession>
<evidence type="ECO:0000256" key="4">
    <source>
        <dbReference type="ARBA" id="ARBA00022679"/>
    </source>
</evidence>
<dbReference type="GO" id="GO:0016757">
    <property type="term" value="F:glycosyltransferase activity"/>
    <property type="evidence" value="ECO:0007669"/>
    <property type="project" value="UniProtKB-KW"/>
</dbReference>
<proteinExistence type="inferred from homology"/>
<dbReference type="Gene3D" id="3.90.550.10">
    <property type="entry name" value="Spore Coat Polysaccharide Biosynthesis Protein SpsA, Chain A"/>
    <property type="match status" value="1"/>
</dbReference>
<keyword evidence="7 9" id="KW-0472">Membrane</keyword>
<dbReference type="FunFam" id="3.90.550.10:FF:000079">
    <property type="entry name" value="Probable glycosyl transferase"/>
    <property type="match status" value="1"/>
</dbReference>
<dbReference type="STRING" id="1703345.A3860_01885"/>
<dbReference type="OrthoDB" id="9807778at2"/>
<evidence type="ECO:0000259" key="10">
    <source>
        <dbReference type="Pfam" id="PF00535"/>
    </source>
</evidence>
<feature type="transmembrane region" description="Helical" evidence="9">
    <location>
        <begin position="262"/>
        <end position="287"/>
    </location>
</feature>
<evidence type="ECO:0000256" key="3">
    <source>
        <dbReference type="ARBA" id="ARBA00022676"/>
    </source>
</evidence>
<protein>
    <submittedName>
        <fullName evidence="11">Glycosyl transferase family 2</fullName>
    </submittedName>
</protein>
<keyword evidence="3" id="KW-0328">Glycosyltransferase</keyword>
<comment type="subcellular location">
    <subcellularLocation>
        <location evidence="1">Cell membrane</location>
        <topology evidence="1">Multi-pass membrane protein</topology>
    </subcellularLocation>
</comment>
<dbReference type="InterPro" id="IPR050256">
    <property type="entry name" value="Glycosyltransferase_2"/>
</dbReference>
<evidence type="ECO:0000256" key="1">
    <source>
        <dbReference type="ARBA" id="ARBA00004651"/>
    </source>
</evidence>